<dbReference type="GO" id="GO:0006526">
    <property type="term" value="P:L-arginine biosynthetic process"/>
    <property type="evidence" value="ECO:0007669"/>
    <property type="project" value="UniProtKB-UniRule"/>
</dbReference>
<evidence type="ECO:0000256" key="4">
    <source>
        <dbReference type="ARBA" id="ARBA00022605"/>
    </source>
</evidence>
<keyword evidence="5 8" id="KW-0808">Transferase</keyword>
<feature type="binding site" evidence="8">
    <location>
        <position position="168"/>
    </location>
    <ligand>
        <name>substrate</name>
    </ligand>
</feature>
<feature type="chain" id="PRO_5028548834" description="Arginine biosynthesis bifunctional protein ArgJ beta chain" evidence="8">
    <location>
        <begin position="179"/>
        <end position="392"/>
    </location>
</feature>
<evidence type="ECO:0000256" key="3">
    <source>
        <dbReference type="ARBA" id="ARBA00022571"/>
    </source>
</evidence>
<keyword evidence="8" id="KW-0511">Multifunctional enzyme</keyword>
<sequence length="392" mass="41102">MIVPGFQAAGLAAGIKKHGGLDLALIVADSPAAAAGVFTRNRVKAAPVLLCRRRVRTGTAQAILVNSGNANACNGRRGKEDARTLAREAARLLKIPEAAVLPASTGVIGQPLPTARMAAALPRLVARLRPEGLPEVAEAIMTTDTRPKTAFIQEKLWGRRITLAGVAKGAGMIHPDMATLLSFVFTDAAISAPVLKQLLQQGVQQSYNRISIDGDTSTNDTLLLLAGGRAGHPEVTDLATAAPFGELLNHLLKDLAQQIVADGEGATRVYRIVVQGAASVREARQAAATVATSPLVKTAMAGADVNWGRIMAALGRSGARFDPEGVSISWGPHQVVENGQGLGEAAEAAAREVILAGPFTITINLKSGDARDFYDTCDLTEDYIRINASYRS</sequence>
<keyword evidence="6 8" id="KW-0068">Autocatalytic cleavage</keyword>
<dbReference type="EMBL" id="DTMF01000030">
    <property type="protein sequence ID" value="HGF32979.1"/>
    <property type="molecule type" value="Genomic_DNA"/>
</dbReference>
<evidence type="ECO:0000256" key="2">
    <source>
        <dbReference type="ARBA" id="ARBA00011475"/>
    </source>
</evidence>
<evidence type="ECO:0000256" key="8">
    <source>
        <dbReference type="HAMAP-Rule" id="MF_01106"/>
    </source>
</evidence>
<comment type="pathway">
    <text evidence="8">Amino-acid biosynthesis; L-arginine biosynthesis; N(2)-acetyl-L-ornithine from L-glutamate: step 1/4.</text>
</comment>
<dbReference type="GO" id="GO:0004358">
    <property type="term" value="F:L-glutamate N-acetyltransferase activity, acting on acetyl-L-ornithine as donor"/>
    <property type="evidence" value="ECO:0007669"/>
    <property type="project" value="UniProtKB-UniRule"/>
</dbReference>
<dbReference type="InterPro" id="IPR042195">
    <property type="entry name" value="ArgJ_beta_C"/>
</dbReference>
<protein>
    <recommendedName>
        <fullName evidence="8">Arginine biosynthesis bifunctional protein ArgJ</fullName>
    </recommendedName>
    <domain>
        <recommendedName>
            <fullName evidence="8">Glutamate N-acetyltransferase</fullName>
            <ecNumber evidence="8">2.3.1.35</ecNumber>
        </recommendedName>
        <alternativeName>
            <fullName evidence="8">Ornithine acetyltransferase</fullName>
            <shortName evidence="8">OATase</shortName>
        </alternativeName>
        <alternativeName>
            <fullName evidence="8">Ornithine transacetylase</fullName>
        </alternativeName>
    </domain>
    <domain>
        <recommendedName>
            <fullName evidence="8">Amino-acid acetyltransferase</fullName>
            <ecNumber evidence="8">2.3.1.1</ecNumber>
        </recommendedName>
        <alternativeName>
            <fullName evidence="8">N-acetylglutamate synthase</fullName>
            <shortName evidence="8">AGSase</shortName>
        </alternativeName>
    </domain>
    <component>
        <recommendedName>
            <fullName evidence="8">Arginine biosynthesis bifunctional protein ArgJ alpha chain</fullName>
        </recommendedName>
    </component>
    <component>
        <recommendedName>
            <fullName evidence="8">Arginine biosynthesis bifunctional protein ArgJ beta chain</fullName>
        </recommendedName>
    </component>
</protein>
<keyword evidence="4 8" id="KW-0028">Amino-acid biosynthesis</keyword>
<feature type="active site" description="Nucleophile" evidence="8">
    <location>
        <position position="179"/>
    </location>
</feature>
<reference evidence="9" key="1">
    <citation type="journal article" date="2020" name="mSystems">
        <title>Genome- and Community-Level Interaction Insights into Carbon Utilization and Element Cycling Functions of Hydrothermarchaeota in Hydrothermal Sediment.</title>
        <authorList>
            <person name="Zhou Z."/>
            <person name="Liu Y."/>
            <person name="Xu W."/>
            <person name="Pan J."/>
            <person name="Luo Z.H."/>
            <person name="Li M."/>
        </authorList>
    </citation>
    <scope>NUCLEOTIDE SEQUENCE [LARGE SCALE GENOMIC DNA]</scope>
    <source>
        <strain evidence="9">SpSt-897</strain>
    </source>
</reference>
<dbReference type="SUPFAM" id="SSF56266">
    <property type="entry name" value="DmpA/ArgJ-like"/>
    <property type="match status" value="1"/>
</dbReference>
<organism evidence="9">
    <name type="scientific">Desulfobacca acetoxidans</name>
    <dbReference type="NCBI Taxonomy" id="60893"/>
    <lineage>
        <taxon>Bacteria</taxon>
        <taxon>Pseudomonadati</taxon>
        <taxon>Thermodesulfobacteriota</taxon>
        <taxon>Desulfobaccia</taxon>
        <taxon>Desulfobaccales</taxon>
        <taxon>Desulfobaccaceae</taxon>
        <taxon>Desulfobacca</taxon>
    </lineage>
</organism>
<feature type="site" description="Involved in the stabilization of negative charge on the oxyanion by the formation of the oxyanion hole" evidence="8">
    <location>
        <position position="105"/>
    </location>
</feature>
<feature type="binding site" evidence="8">
    <location>
        <position position="392"/>
    </location>
    <ligand>
        <name>substrate</name>
    </ligand>
</feature>
<dbReference type="GO" id="GO:0006592">
    <property type="term" value="P:ornithine biosynthetic process"/>
    <property type="evidence" value="ECO:0007669"/>
    <property type="project" value="TreeGrafter"/>
</dbReference>
<feature type="site" description="Involved in the stabilization of negative charge on the oxyanion by the formation of the oxyanion hole" evidence="8">
    <location>
        <position position="106"/>
    </location>
</feature>
<feature type="binding site" evidence="8">
    <location>
        <position position="179"/>
    </location>
    <ligand>
        <name>substrate</name>
    </ligand>
</feature>
<dbReference type="InterPro" id="IPR002813">
    <property type="entry name" value="Arg_biosynth_ArgJ"/>
</dbReference>
<comment type="catalytic activity">
    <reaction evidence="8">
        <text>N(2)-acetyl-L-ornithine + L-glutamate = N-acetyl-L-glutamate + L-ornithine</text>
        <dbReference type="Rhea" id="RHEA:15349"/>
        <dbReference type="ChEBI" id="CHEBI:29985"/>
        <dbReference type="ChEBI" id="CHEBI:44337"/>
        <dbReference type="ChEBI" id="CHEBI:46911"/>
        <dbReference type="ChEBI" id="CHEBI:57805"/>
        <dbReference type="EC" id="2.3.1.35"/>
    </reaction>
</comment>
<dbReference type="Gene3D" id="3.10.20.340">
    <property type="entry name" value="ArgJ beta chain, C-terminal domain"/>
    <property type="match status" value="1"/>
</dbReference>
<comment type="subunit">
    <text evidence="2 8">Heterotetramer of two alpha and two beta chains.</text>
</comment>
<comment type="caution">
    <text evidence="9">The sequence shown here is derived from an EMBL/GenBank/DDBJ whole genome shotgun (WGS) entry which is preliminary data.</text>
</comment>
<evidence type="ECO:0000256" key="7">
    <source>
        <dbReference type="ARBA" id="ARBA00023315"/>
    </source>
</evidence>
<dbReference type="NCBIfam" id="NF003802">
    <property type="entry name" value="PRK05388.1"/>
    <property type="match status" value="1"/>
</dbReference>
<feature type="site" description="Cleavage; by autolysis" evidence="8">
    <location>
        <begin position="178"/>
        <end position="179"/>
    </location>
</feature>
<evidence type="ECO:0000256" key="6">
    <source>
        <dbReference type="ARBA" id="ARBA00022813"/>
    </source>
</evidence>
<gene>
    <name evidence="8 9" type="primary">argJ</name>
    <name evidence="9" type="ORF">ENW96_01130</name>
</gene>
<keyword evidence="8" id="KW-0963">Cytoplasm</keyword>
<comment type="catalytic activity">
    <reaction evidence="8">
        <text>L-glutamate + acetyl-CoA = N-acetyl-L-glutamate + CoA + H(+)</text>
        <dbReference type="Rhea" id="RHEA:24292"/>
        <dbReference type="ChEBI" id="CHEBI:15378"/>
        <dbReference type="ChEBI" id="CHEBI:29985"/>
        <dbReference type="ChEBI" id="CHEBI:44337"/>
        <dbReference type="ChEBI" id="CHEBI:57287"/>
        <dbReference type="ChEBI" id="CHEBI:57288"/>
        <dbReference type="EC" id="2.3.1.1"/>
    </reaction>
</comment>
<dbReference type="Pfam" id="PF01960">
    <property type="entry name" value="ArgJ"/>
    <property type="match status" value="1"/>
</dbReference>
<dbReference type="EC" id="2.3.1.1" evidence="8"/>
<dbReference type="PANTHER" id="PTHR23100:SF0">
    <property type="entry name" value="ARGININE BIOSYNTHESIS BIFUNCTIONAL PROTEIN ARGJ, MITOCHONDRIAL"/>
    <property type="match status" value="1"/>
</dbReference>
<dbReference type="InterPro" id="IPR016117">
    <property type="entry name" value="ArgJ-like_dom_sf"/>
</dbReference>
<comment type="subcellular location">
    <subcellularLocation>
        <location evidence="8">Cytoplasm</location>
    </subcellularLocation>
</comment>
<dbReference type="GO" id="GO:0004042">
    <property type="term" value="F:L-glutamate N-acetyltransferase activity"/>
    <property type="evidence" value="ECO:0007669"/>
    <property type="project" value="UniProtKB-UniRule"/>
</dbReference>
<feature type="binding site" evidence="8">
    <location>
        <position position="264"/>
    </location>
    <ligand>
        <name>substrate</name>
    </ligand>
</feature>
<evidence type="ECO:0000256" key="5">
    <source>
        <dbReference type="ARBA" id="ARBA00022679"/>
    </source>
</evidence>
<dbReference type="UniPathway" id="UPA00068">
    <property type="reaction ID" value="UER00106"/>
</dbReference>
<keyword evidence="7 8" id="KW-0012">Acyltransferase</keyword>
<comment type="pathway">
    <text evidence="8">Amino-acid biosynthesis; L-arginine biosynthesis; L-ornithine and N-acetyl-L-glutamate from L-glutamate and N(2)-acetyl-L-ornithine (cyclic): step 1/1.</text>
</comment>
<evidence type="ECO:0000313" key="9">
    <source>
        <dbReference type="EMBL" id="HGF32979.1"/>
    </source>
</evidence>
<dbReference type="PANTHER" id="PTHR23100">
    <property type="entry name" value="ARGININE BIOSYNTHESIS BIFUNCTIONAL PROTEIN ARGJ"/>
    <property type="match status" value="1"/>
</dbReference>
<proteinExistence type="inferred from homology"/>
<name>A0A7C3V5U1_9BACT</name>
<dbReference type="GO" id="GO:0005737">
    <property type="term" value="C:cytoplasm"/>
    <property type="evidence" value="ECO:0007669"/>
    <property type="project" value="UniProtKB-SubCell"/>
</dbReference>
<feature type="chain" id="PRO_5028548835" description="Arginine biosynthesis bifunctional protein ArgJ alpha chain" evidence="8">
    <location>
        <begin position="1"/>
        <end position="178"/>
    </location>
</feature>
<keyword evidence="3 8" id="KW-0055">Arginine biosynthesis</keyword>
<dbReference type="Gene3D" id="3.60.70.12">
    <property type="entry name" value="L-amino peptidase D-ALA esterase/amidase"/>
    <property type="match status" value="1"/>
</dbReference>
<dbReference type="NCBIfam" id="TIGR00120">
    <property type="entry name" value="ArgJ"/>
    <property type="match status" value="1"/>
</dbReference>
<comment type="function">
    <text evidence="8">Catalyzes two activities which are involved in the cyclic version of arginine biosynthesis: the synthesis of N-acetylglutamate from glutamate and acetyl-CoA as the acetyl donor, and of ornithine by transacetylation between N(2)-acetylornithine and glutamate.</text>
</comment>
<dbReference type="AlphaFoldDB" id="A0A7C3V5U1"/>
<accession>A0A7C3V5U1</accession>
<dbReference type="EC" id="2.3.1.35" evidence="8"/>
<dbReference type="FunFam" id="3.60.70.12:FF:000001">
    <property type="entry name" value="Arginine biosynthesis bifunctional protein ArgJ, chloroplastic"/>
    <property type="match status" value="1"/>
</dbReference>
<feature type="binding site" evidence="8">
    <location>
        <position position="387"/>
    </location>
    <ligand>
        <name>substrate</name>
    </ligand>
</feature>
<comment type="similarity">
    <text evidence="1 8">Belongs to the ArgJ family.</text>
</comment>
<dbReference type="HAMAP" id="MF_01106">
    <property type="entry name" value="ArgJ"/>
    <property type="match status" value="1"/>
</dbReference>
<feature type="binding site" evidence="8">
    <location>
        <position position="142"/>
    </location>
    <ligand>
        <name>substrate</name>
    </ligand>
</feature>
<evidence type="ECO:0000256" key="1">
    <source>
        <dbReference type="ARBA" id="ARBA00006774"/>
    </source>
</evidence>
<dbReference type="CDD" id="cd02152">
    <property type="entry name" value="OAT"/>
    <property type="match status" value="1"/>
</dbReference>